<dbReference type="EMBL" id="KZ988195">
    <property type="protein sequence ID" value="RKP12816.1"/>
    <property type="molecule type" value="Genomic_DNA"/>
</dbReference>
<dbReference type="PANTHER" id="PTHR43557">
    <property type="entry name" value="APOPTOSIS-INDUCING FACTOR 1"/>
    <property type="match status" value="1"/>
</dbReference>
<dbReference type="SUPFAM" id="SSF51905">
    <property type="entry name" value="FAD/NAD(P)-binding domain"/>
    <property type="match status" value="2"/>
</dbReference>
<organism evidence="11 12">
    <name type="scientific">Piptocephalis cylindrospora</name>
    <dbReference type="NCBI Taxonomy" id="1907219"/>
    <lineage>
        <taxon>Eukaryota</taxon>
        <taxon>Fungi</taxon>
        <taxon>Fungi incertae sedis</taxon>
        <taxon>Zoopagomycota</taxon>
        <taxon>Zoopagomycotina</taxon>
        <taxon>Zoopagomycetes</taxon>
        <taxon>Zoopagales</taxon>
        <taxon>Piptocephalidaceae</taxon>
        <taxon>Piptocephalis</taxon>
    </lineage>
</organism>
<evidence type="ECO:0000256" key="9">
    <source>
        <dbReference type="ARBA" id="ARBA00023014"/>
    </source>
</evidence>
<dbReference type="InterPro" id="IPR023753">
    <property type="entry name" value="FAD/NAD-binding_dom"/>
</dbReference>
<comment type="cofactor">
    <cofactor evidence="1">
        <name>FAD</name>
        <dbReference type="ChEBI" id="CHEBI:57692"/>
    </cofactor>
</comment>
<dbReference type="AlphaFoldDB" id="A0A4P9Y1S9"/>
<proteinExistence type="inferred from homology"/>
<keyword evidence="5" id="KW-0479">Metal-binding</keyword>
<evidence type="ECO:0000256" key="5">
    <source>
        <dbReference type="ARBA" id="ARBA00022723"/>
    </source>
</evidence>
<dbReference type="GO" id="GO:0046872">
    <property type="term" value="F:metal ion binding"/>
    <property type="evidence" value="ECO:0007669"/>
    <property type="project" value="UniProtKB-KW"/>
</dbReference>
<feature type="domain" description="Rieske" evidence="10">
    <location>
        <begin position="6"/>
        <end position="104"/>
    </location>
</feature>
<dbReference type="InterPro" id="IPR028202">
    <property type="entry name" value="Reductase_C"/>
</dbReference>
<dbReference type="GO" id="GO:0051537">
    <property type="term" value="F:2 iron, 2 sulfur cluster binding"/>
    <property type="evidence" value="ECO:0007669"/>
    <property type="project" value="UniProtKB-KW"/>
</dbReference>
<dbReference type="SUPFAM" id="SSF50022">
    <property type="entry name" value="ISP domain"/>
    <property type="match status" value="1"/>
</dbReference>
<dbReference type="OrthoDB" id="6029at2759"/>
<dbReference type="Gene3D" id="3.30.390.30">
    <property type="match status" value="1"/>
</dbReference>
<evidence type="ECO:0000256" key="6">
    <source>
        <dbReference type="ARBA" id="ARBA00022827"/>
    </source>
</evidence>
<keyword evidence="9" id="KW-0411">Iron-sulfur</keyword>
<dbReference type="Pfam" id="PF14759">
    <property type="entry name" value="Reductase_C"/>
    <property type="match status" value="1"/>
</dbReference>
<name>A0A4P9Y1S9_9FUNG</name>
<dbReference type="PROSITE" id="PS51296">
    <property type="entry name" value="RIESKE"/>
    <property type="match status" value="1"/>
</dbReference>
<dbReference type="InterPro" id="IPR036922">
    <property type="entry name" value="Rieske_2Fe-2S_sf"/>
</dbReference>
<dbReference type="Gene3D" id="2.102.10.10">
    <property type="entry name" value="Rieske [2Fe-2S] iron-sulphur domain"/>
    <property type="match status" value="1"/>
</dbReference>
<dbReference type="PANTHER" id="PTHR43557:SF2">
    <property type="entry name" value="RIESKE DOMAIN-CONTAINING PROTEIN-RELATED"/>
    <property type="match status" value="1"/>
</dbReference>
<dbReference type="Proteomes" id="UP000267251">
    <property type="component" value="Unassembled WGS sequence"/>
</dbReference>
<dbReference type="InterPro" id="IPR050446">
    <property type="entry name" value="FAD-oxidoreductase/Apoptosis"/>
</dbReference>
<reference evidence="12" key="1">
    <citation type="journal article" date="2018" name="Nat. Microbiol.">
        <title>Leveraging single-cell genomics to expand the fungal tree of life.</title>
        <authorList>
            <person name="Ahrendt S.R."/>
            <person name="Quandt C.A."/>
            <person name="Ciobanu D."/>
            <person name="Clum A."/>
            <person name="Salamov A."/>
            <person name="Andreopoulos B."/>
            <person name="Cheng J.F."/>
            <person name="Woyke T."/>
            <person name="Pelin A."/>
            <person name="Henrissat B."/>
            <person name="Reynolds N.K."/>
            <person name="Benny G.L."/>
            <person name="Smith M.E."/>
            <person name="James T.Y."/>
            <person name="Grigoriev I.V."/>
        </authorList>
    </citation>
    <scope>NUCLEOTIDE SEQUENCE [LARGE SCALE GENOMIC DNA]</scope>
</reference>
<accession>A0A4P9Y1S9</accession>
<dbReference type="CDD" id="cd03478">
    <property type="entry name" value="Rieske_AIFL_N"/>
    <property type="match status" value="1"/>
</dbReference>
<keyword evidence="7" id="KW-0560">Oxidoreductase</keyword>
<evidence type="ECO:0000256" key="4">
    <source>
        <dbReference type="ARBA" id="ARBA00022714"/>
    </source>
</evidence>
<gene>
    <name evidence="11" type="ORF">BJ684DRAFT_10955</name>
</gene>
<keyword evidence="4" id="KW-0001">2Fe-2S</keyword>
<dbReference type="InterPro" id="IPR036188">
    <property type="entry name" value="FAD/NAD-bd_sf"/>
</dbReference>
<dbReference type="SUPFAM" id="SSF55424">
    <property type="entry name" value="FAD/NAD-linked reductases, dimerisation (C-terminal) domain"/>
    <property type="match status" value="1"/>
</dbReference>
<keyword evidence="3" id="KW-0285">Flavoprotein</keyword>
<evidence type="ECO:0000313" key="12">
    <source>
        <dbReference type="Proteomes" id="UP000267251"/>
    </source>
</evidence>
<evidence type="ECO:0000256" key="8">
    <source>
        <dbReference type="ARBA" id="ARBA00023004"/>
    </source>
</evidence>
<dbReference type="PRINTS" id="PR00368">
    <property type="entry name" value="FADPNR"/>
</dbReference>
<dbReference type="PRINTS" id="PR00411">
    <property type="entry name" value="PNDRDTASEI"/>
</dbReference>
<evidence type="ECO:0000259" key="10">
    <source>
        <dbReference type="PROSITE" id="PS51296"/>
    </source>
</evidence>
<evidence type="ECO:0000256" key="3">
    <source>
        <dbReference type="ARBA" id="ARBA00022630"/>
    </source>
</evidence>
<evidence type="ECO:0000256" key="7">
    <source>
        <dbReference type="ARBA" id="ARBA00023002"/>
    </source>
</evidence>
<sequence>MSASLLHLGNVNDLREGEMKEIEVEGTGGKILLYRHKGTYRATSNKCTHYGAPLKNGVLTSDGHIVCPWHGACFSAETGDIEDGPALDSLIRYAVHLDGDRIMVEVSPEEVKANRRIPMCKMGQGPVEKGKAVVIVGGGSGGMVTADALREVGYNGSIRILSEEPHLPIDRIKLSKMLQVDVNKLILRSSDYLKDRFIDISTSTEVTKVDREAKVVHTRSGEKVPYDTLVLATGGKPRVLPIEGVKLGNVFTLRHAKDGNAIYKAITSVEGGAKVVVVGSSFIGMEVAATASAIEGTKVTVVGMETVPFARILGSKVGGAFQKLHESKGIQFQMEAALSHLEARTEASDQVGSVVLKSGQKFDADVVVLGVGVAPATDYLQGSGLDLEKDGSLRVDEHFKVQGTEDIYAVGDIATFPVPCKGDMTRIEHWAVAQNHGRAAANAIAGQPMAYEKIPFFWTAQHGINLRYAGSGIGYDNVIVQGDVEGLKFAAFYTKGEEVLAVATIGKDPVATKVAELLRLGQMPTASELKAGKDVLEVSDQN</sequence>
<protein>
    <submittedName>
        <fullName evidence="11">Putative apoptosis-inducing factor 2</fullName>
    </submittedName>
</protein>
<dbReference type="Gene3D" id="3.50.50.60">
    <property type="entry name" value="FAD/NAD(P)-binding domain"/>
    <property type="match status" value="2"/>
</dbReference>
<evidence type="ECO:0000313" key="11">
    <source>
        <dbReference type="EMBL" id="RKP12816.1"/>
    </source>
</evidence>
<evidence type="ECO:0000256" key="2">
    <source>
        <dbReference type="ARBA" id="ARBA00006442"/>
    </source>
</evidence>
<keyword evidence="8" id="KW-0408">Iron</keyword>
<evidence type="ECO:0000256" key="1">
    <source>
        <dbReference type="ARBA" id="ARBA00001974"/>
    </source>
</evidence>
<dbReference type="InterPro" id="IPR016156">
    <property type="entry name" value="FAD/NAD-linked_Rdtase_dimer_sf"/>
</dbReference>
<comment type="similarity">
    <text evidence="2">Belongs to the FAD-dependent oxidoreductase family.</text>
</comment>
<dbReference type="GO" id="GO:0016651">
    <property type="term" value="F:oxidoreductase activity, acting on NAD(P)H"/>
    <property type="evidence" value="ECO:0007669"/>
    <property type="project" value="TreeGrafter"/>
</dbReference>
<dbReference type="Pfam" id="PF07992">
    <property type="entry name" value="Pyr_redox_2"/>
    <property type="match status" value="1"/>
</dbReference>
<keyword evidence="12" id="KW-1185">Reference proteome</keyword>
<dbReference type="InterPro" id="IPR017941">
    <property type="entry name" value="Rieske_2Fe-2S"/>
</dbReference>
<keyword evidence="6" id="KW-0274">FAD</keyword>
<dbReference type="Pfam" id="PF00355">
    <property type="entry name" value="Rieske"/>
    <property type="match status" value="1"/>
</dbReference>
<dbReference type="GO" id="GO:0005737">
    <property type="term" value="C:cytoplasm"/>
    <property type="evidence" value="ECO:0007669"/>
    <property type="project" value="TreeGrafter"/>
</dbReference>